<evidence type="ECO:0000256" key="1">
    <source>
        <dbReference type="SAM" id="MobiDB-lite"/>
    </source>
</evidence>
<feature type="compositionally biased region" description="Basic residues" evidence="1">
    <location>
        <begin position="232"/>
        <end position="242"/>
    </location>
</feature>
<comment type="caution">
    <text evidence="2">The sequence shown here is derived from an EMBL/GenBank/DDBJ whole genome shotgun (WGS) entry which is preliminary data.</text>
</comment>
<organism evidence="2 3">
    <name type="scientific">Prorocentrum cordatum</name>
    <dbReference type="NCBI Taxonomy" id="2364126"/>
    <lineage>
        <taxon>Eukaryota</taxon>
        <taxon>Sar</taxon>
        <taxon>Alveolata</taxon>
        <taxon>Dinophyceae</taxon>
        <taxon>Prorocentrales</taxon>
        <taxon>Prorocentraceae</taxon>
        <taxon>Prorocentrum</taxon>
    </lineage>
</organism>
<accession>A0ABN9SZR4</accession>
<feature type="compositionally biased region" description="Low complexity" evidence="1">
    <location>
        <begin position="204"/>
        <end position="220"/>
    </location>
</feature>
<protein>
    <submittedName>
        <fullName evidence="2">Uncharacterized protein</fullName>
    </submittedName>
</protein>
<dbReference type="Proteomes" id="UP001189429">
    <property type="component" value="Unassembled WGS sequence"/>
</dbReference>
<sequence>MFELDDELSEYINHMWLNGDSHGYAADTVSAMARFCPGARAAIPTTRQYLRNCDKVLVRKRAFPVFKELARAMVGAALAYDRADLAALVLHVIIQDTATVETLRSASAGVGSQQPVYSKVPSRFSLENKWLAGSFGAQGDTVTPRGLRRGGATWLRLLTGSLDRVAVAGRRQEARTARIYIETAAAEMGKWRHGPKAAELMRSAGLAQGAQPPLAATAAAKDTRDREGGNRKRERVRGTQRS</sequence>
<evidence type="ECO:0000313" key="2">
    <source>
        <dbReference type="EMBL" id="CAK0838138.1"/>
    </source>
</evidence>
<gene>
    <name evidence="2" type="ORF">PCOR1329_LOCUS34163</name>
</gene>
<proteinExistence type="predicted"/>
<dbReference type="EMBL" id="CAUYUJ010014201">
    <property type="protein sequence ID" value="CAK0838138.1"/>
    <property type="molecule type" value="Genomic_DNA"/>
</dbReference>
<keyword evidence="3" id="KW-1185">Reference proteome</keyword>
<reference evidence="2" key="1">
    <citation type="submission" date="2023-10" db="EMBL/GenBank/DDBJ databases">
        <authorList>
            <person name="Chen Y."/>
            <person name="Shah S."/>
            <person name="Dougan E. K."/>
            <person name="Thang M."/>
            <person name="Chan C."/>
        </authorList>
    </citation>
    <scope>NUCLEOTIDE SEQUENCE [LARGE SCALE GENOMIC DNA]</scope>
</reference>
<evidence type="ECO:0000313" key="3">
    <source>
        <dbReference type="Proteomes" id="UP001189429"/>
    </source>
</evidence>
<feature type="region of interest" description="Disordered" evidence="1">
    <location>
        <begin position="204"/>
        <end position="242"/>
    </location>
</feature>
<feature type="compositionally biased region" description="Basic and acidic residues" evidence="1">
    <location>
        <begin position="221"/>
        <end position="231"/>
    </location>
</feature>
<name>A0ABN9SZR4_9DINO</name>